<evidence type="ECO:0000313" key="2">
    <source>
        <dbReference type="Proteomes" id="UP000199475"/>
    </source>
</evidence>
<keyword evidence="2" id="KW-1185">Reference proteome</keyword>
<dbReference type="Pfam" id="PF01663">
    <property type="entry name" value="Phosphodiest"/>
    <property type="match status" value="1"/>
</dbReference>
<dbReference type="STRING" id="686624.SAMN04488242_2699"/>
<proteinExistence type="predicted"/>
<evidence type="ECO:0000313" key="1">
    <source>
        <dbReference type="EMBL" id="SDL74870.1"/>
    </source>
</evidence>
<dbReference type="EMBL" id="FNGP01000005">
    <property type="protein sequence ID" value="SDL74870.1"/>
    <property type="molecule type" value="Genomic_DNA"/>
</dbReference>
<name>A0A1G9MKS2_9ACTN</name>
<protein>
    <submittedName>
        <fullName evidence="1">Predicted pyrophosphatase or phosphodiesterase, AlkP superfamily</fullName>
    </submittedName>
</protein>
<sequence>MLADYHGNSLNNLIPSLLARLDGETPTIKVPEASRYVVVLVDGLGSEQLDRFADHTDRLAGMRRQRLTCGVPSTTATSLTSLGCGVTPGLHGVTGYTFYEEGCDAVVNALTWEGGPEDIESFRQVPTQFRRMRAGGRSGATVTLGRFDGSALTQLAFSGAESYPREDEDEVERTVDLVSESLERHEIVYCYERLLDHRGHGYGVGSWQWLDQLGAVDDLVSGLVSLASEDVCVLVTGDHGMVNVPADHRLTIEEVPALDGFHHVGGEGRFRQLYTDDPRRLAWAWRSVLGERAEVLVKDEAIEAGWFGEVVTDPTRARIGDVVVAMNADWALMSTTFPGEFGLVGMHGSLTPEEMYVPLLQAGGRE</sequence>
<gene>
    <name evidence="1" type="ORF">SAMN04488242_2699</name>
</gene>
<dbReference type="GO" id="GO:0016787">
    <property type="term" value="F:hydrolase activity"/>
    <property type="evidence" value="ECO:0007669"/>
    <property type="project" value="UniProtKB-ARBA"/>
</dbReference>
<dbReference type="InterPro" id="IPR002591">
    <property type="entry name" value="Phosphodiest/P_Trfase"/>
</dbReference>
<accession>A0A1G9MKS2</accession>
<dbReference type="PANTHER" id="PTHR10151:SF120">
    <property type="entry name" value="BIS(5'-ADENOSYL)-TRIPHOSPHATASE"/>
    <property type="match status" value="1"/>
</dbReference>
<dbReference type="InterPro" id="IPR017850">
    <property type="entry name" value="Alkaline_phosphatase_core_sf"/>
</dbReference>
<dbReference type="PANTHER" id="PTHR10151">
    <property type="entry name" value="ECTONUCLEOTIDE PYROPHOSPHATASE/PHOSPHODIESTERASE"/>
    <property type="match status" value="1"/>
</dbReference>
<organism evidence="1 2">
    <name type="scientific">Tessaracoccus oleiagri</name>
    <dbReference type="NCBI Taxonomy" id="686624"/>
    <lineage>
        <taxon>Bacteria</taxon>
        <taxon>Bacillati</taxon>
        <taxon>Actinomycetota</taxon>
        <taxon>Actinomycetes</taxon>
        <taxon>Propionibacteriales</taxon>
        <taxon>Propionibacteriaceae</taxon>
        <taxon>Tessaracoccus</taxon>
    </lineage>
</organism>
<dbReference type="SUPFAM" id="SSF53649">
    <property type="entry name" value="Alkaline phosphatase-like"/>
    <property type="match status" value="1"/>
</dbReference>
<dbReference type="Gene3D" id="3.40.720.10">
    <property type="entry name" value="Alkaline Phosphatase, subunit A"/>
    <property type="match status" value="1"/>
</dbReference>
<dbReference type="AlphaFoldDB" id="A0A1G9MKS2"/>
<reference evidence="1 2" key="1">
    <citation type="submission" date="2016-10" db="EMBL/GenBank/DDBJ databases">
        <authorList>
            <person name="de Groot N.N."/>
        </authorList>
    </citation>
    <scope>NUCLEOTIDE SEQUENCE [LARGE SCALE GENOMIC DNA]</scope>
    <source>
        <strain evidence="1 2">CGMCC 1.9159</strain>
    </source>
</reference>
<dbReference type="Proteomes" id="UP000199475">
    <property type="component" value="Unassembled WGS sequence"/>
</dbReference>